<dbReference type="InParanoid" id="E4V124"/>
<dbReference type="InterPro" id="IPR003961">
    <property type="entry name" value="FN3_dom"/>
</dbReference>
<dbReference type="InterPro" id="IPR013830">
    <property type="entry name" value="SGNH_hydro"/>
</dbReference>
<evidence type="ECO:0000313" key="3">
    <source>
        <dbReference type="EMBL" id="EFR03739.1"/>
    </source>
</evidence>
<dbReference type="InterPro" id="IPR036514">
    <property type="entry name" value="SGNH_hydro_sf"/>
</dbReference>
<dbReference type="eggNOG" id="ENOG502SMB5">
    <property type="taxonomic scope" value="Eukaryota"/>
</dbReference>
<dbReference type="GeneID" id="10025989"/>
<dbReference type="EMBL" id="DS989827">
    <property type="protein sequence ID" value="EFR03739.1"/>
    <property type="molecule type" value="Genomic_DNA"/>
</dbReference>
<feature type="compositionally biased region" description="Basic and acidic residues" evidence="1">
    <location>
        <begin position="577"/>
        <end position="589"/>
    </location>
</feature>
<dbReference type="InterPro" id="IPR013783">
    <property type="entry name" value="Ig-like_fold"/>
</dbReference>
<evidence type="ECO:0000313" key="4">
    <source>
        <dbReference type="Proteomes" id="UP000002669"/>
    </source>
</evidence>
<keyword evidence="4" id="KW-1185">Reference proteome</keyword>
<dbReference type="Gene3D" id="3.40.50.1110">
    <property type="entry name" value="SGNH hydrolase"/>
    <property type="match status" value="1"/>
</dbReference>
<dbReference type="CDD" id="cd00063">
    <property type="entry name" value="FN3"/>
    <property type="match status" value="2"/>
</dbReference>
<dbReference type="OMA" id="QGHEGDW"/>
<feature type="compositionally biased region" description="Polar residues" evidence="1">
    <location>
        <begin position="558"/>
        <end position="576"/>
    </location>
</feature>
<dbReference type="Pfam" id="PF13472">
    <property type="entry name" value="Lipase_GDSL_2"/>
    <property type="match status" value="1"/>
</dbReference>
<dbReference type="PANTHER" id="PTHR30383">
    <property type="entry name" value="THIOESTERASE 1/PROTEASE 1/LYSOPHOSPHOLIPASE L1"/>
    <property type="match status" value="1"/>
</dbReference>
<dbReference type="AlphaFoldDB" id="E4V124"/>
<feature type="compositionally biased region" description="Pro residues" evidence="1">
    <location>
        <begin position="75"/>
        <end position="85"/>
    </location>
</feature>
<dbReference type="PANTHER" id="PTHR30383:SF19">
    <property type="entry name" value="FIBRONECTIN TYPE-III DOMAIN-CONTAINING PROTEIN"/>
    <property type="match status" value="1"/>
</dbReference>
<dbReference type="PROSITE" id="PS50853">
    <property type="entry name" value="FN3"/>
    <property type="match status" value="2"/>
</dbReference>
<dbReference type="CDD" id="cd01833">
    <property type="entry name" value="XynB_like"/>
    <property type="match status" value="1"/>
</dbReference>
<dbReference type="Pfam" id="PF00041">
    <property type="entry name" value="fn3"/>
    <property type="match status" value="1"/>
</dbReference>
<name>E4V124_ARTGP</name>
<sequence>MFDAISRKPIPRNEDVEDFSVSGNNDLKLMVVGDSMTQGHEGDWTWRYRIWQWFQEQRITTNFVGPYTGTVQPDSPKPPSPPPLYGSPKPRKGVKVDGGYARGALDDFDSHHFAVWGRTAATDKNLIQEVLRAYPADLMLLMLGFNDLGWLQSDAPGTLDSIKTLVDNARKVNPYLKFAIANIPQRAMMNGREDLPRSTREYNDLLRNVIPQWSTAASPIHLVEVCEEYGCGPDGCPAGYDGLHPNATGEYEIARAFSLTLVRDFKIGSTPLVIPKNIPKRSLPRPKNFKVVSSPGGVTVSWDAIYGAMSYDVRSRISGVTDFHTGSVSSNRWDAQWTQEGWTYEVQVRASAGNTLKGPWTVIKSAKSTPKTAPGPDNVLINATATGFDVSWDSCSNDFKVTEYEVLYWDKDEEYTFISSAGFEESPAHVGDLIPGHHYQPAIVSWNDAGGGFPKMIRSVTVGRGTPPVPTDLEVIAKDATSAHITWTGSPIAAGYQLWFRNVNEPDSVLCKINGTESKPSSDQYFLVPGVWNFEWCVSAFNGSAESDRCKCVLAPRPSNSDSTMSSSGCSEQDINSVHDSDKVEEADGRPTSGHKQTPCSTGSHCGTPRAERENSWGVLCGTCGYIEENDAGYISSGVNHQSHEDRCSKDECKDHDCADADCWIHVCSHAGCKKVKESSFTH</sequence>
<dbReference type="STRING" id="535722.E4V124"/>
<evidence type="ECO:0000256" key="1">
    <source>
        <dbReference type="SAM" id="MobiDB-lite"/>
    </source>
</evidence>
<protein>
    <submittedName>
        <fullName evidence="3">Fibronectin type III domain-containing protein</fullName>
    </submittedName>
</protein>
<reference evidence="4" key="1">
    <citation type="journal article" date="2012" name="MBio">
        <title>Comparative genome analysis of Trichophyton rubrum and related dermatophytes reveals candidate genes involved in infection.</title>
        <authorList>
            <person name="Martinez D.A."/>
            <person name="Oliver B.G."/>
            <person name="Graeser Y."/>
            <person name="Goldberg J.M."/>
            <person name="Li W."/>
            <person name="Martinez-Rossi N.M."/>
            <person name="Monod M."/>
            <person name="Shelest E."/>
            <person name="Barton R.C."/>
            <person name="Birch E."/>
            <person name="Brakhage A.A."/>
            <person name="Chen Z."/>
            <person name="Gurr S.J."/>
            <person name="Heiman D."/>
            <person name="Heitman J."/>
            <person name="Kosti I."/>
            <person name="Rossi A."/>
            <person name="Saif S."/>
            <person name="Samalova M."/>
            <person name="Saunders C.W."/>
            <person name="Shea T."/>
            <person name="Summerbell R.C."/>
            <person name="Xu J."/>
            <person name="Young S."/>
            <person name="Zeng Q."/>
            <person name="Birren B.W."/>
            <person name="Cuomo C.A."/>
            <person name="White T.C."/>
        </authorList>
    </citation>
    <scope>NUCLEOTIDE SEQUENCE [LARGE SCALE GENOMIC DNA]</scope>
    <source>
        <strain evidence="4">ATCC MYA-4604 / CBS 118893</strain>
    </source>
</reference>
<dbReference type="SUPFAM" id="SSF52266">
    <property type="entry name" value="SGNH hydrolase"/>
    <property type="match status" value="1"/>
</dbReference>
<feature type="domain" description="Fibronectin type-III" evidence="2">
    <location>
        <begin position="283"/>
        <end position="372"/>
    </location>
</feature>
<dbReference type="SMART" id="SM00060">
    <property type="entry name" value="FN3"/>
    <property type="match status" value="3"/>
</dbReference>
<dbReference type="SUPFAM" id="SSF49265">
    <property type="entry name" value="Fibronectin type III"/>
    <property type="match status" value="1"/>
</dbReference>
<proteinExistence type="predicted"/>
<gene>
    <name evidence="3" type="ORF">MGYG_06738</name>
</gene>
<dbReference type="VEuPathDB" id="FungiDB:MGYG_06738"/>
<feature type="domain" description="Fibronectin type-III" evidence="2">
    <location>
        <begin position="373"/>
        <end position="469"/>
    </location>
</feature>
<dbReference type="GO" id="GO:0004622">
    <property type="term" value="F:phosphatidylcholine lysophospholipase activity"/>
    <property type="evidence" value="ECO:0007669"/>
    <property type="project" value="TreeGrafter"/>
</dbReference>
<accession>E4V124</accession>
<feature type="region of interest" description="Disordered" evidence="1">
    <location>
        <begin position="65"/>
        <end position="92"/>
    </location>
</feature>
<evidence type="ECO:0000259" key="2">
    <source>
        <dbReference type="PROSITE" id="PS50853"/>
    </source>
</evidence>
<dbReference type="HOGENOM" id="CLU_014183_2_1_1"/>
<dbReference type="Proteomes" id="UP000002669">
    <property type="component" value="Unassembled WGS sequence"/>
</dbReference>
<dbReference type="InterPro" id="IPR051532">
    <property type="entry name" value="Ester_Hydrolysis_Enzymes"/>
</dbReference>
<feature type="compositionally biased region" description="Polar residues" evidence="1">
    <location>
        <begin position="594"/>
        <end position="605"/>
    </location>
</feature>
<dbReference type="OrthoDB" id="2119228at2759"/>
<feature type="region of interest" description="Disordered" evidence="1">
    <location>
        <begin position="558"/>
        <end position="610"/>
    </location>
</feature>
<organism evidence="4">
    <name type="scientific">Arthroderma gypseum (strain ATCC MYA-4604 / CBS 118893)</name>
    <name type="common">Microsporum gypseum</name>
    <dbReference type="NCBI Taxonomy" id="535722"/>
    <lineage>
        <taxon>Eukaryota</taxon>
        <taxon>Fungi</taxon>
        <taxon>Dikarya</taxon>
        <taxon>Ascomycota</taxon>
        <taxon>Pezizomycotina</taxon>
        <taxon>Eurotiomycetes</taxon>
        <taxon>Eurotiomycetidae</taxon>
        <taxon>Onygenales</taxon>
        <taxon>Arthrodermataceae</taxon>
        <taxon>Nannizzia</taxon>
    </lineage>
</organism>
<dbReference type="InterPro" id="IPR036116">
    <property type="entry name" value="FN3_sf"/>
</dbReference>
<dbReference type="RefSeq" id="XP_003170747.1">
    <property type="nucleotide sequence ID" value="XM_003170699.1"/>
</dbReference>
<dbReference type="Gene3D" id="2.60.40.10">
    <property type="entry name" value="Immunoglobulins"/>
    <property type="match status" value="1"/>
</dbReference>